<dbReference type="InterPro" id="IPR052219">
    <property type="entry name" value="Photolyase_Class-2"/>
</dbReference>
<organism evidence="14 15">
    <name type="scientific">Halarsenatibacter silvermanii</name>
    <dbReference type="NCBI Taxonomy" id="321763"/>
    <lineage>
        <taxon>Bacteria</taxon>
        <taxon>Bacillati</taxon>
        <taxon>Bacillota</taxon>
        <taxon>Clostridia</taxon>
        <taxon>Halanaerobiales</taxon>
        <taxon>Halarsenatibacteraceae</taxon>
        <taxon>Halarsenatibacter</taxon>
    </lineage>
</organism>
<evidence type="ECO:0000256" key="7">
    <source>
        <dbReference type="ARBA" id="ARBA00022827"/>
    </source>
</evidence>
<reference evidence="14 15" key="1">
    <citation type="submission" date="2016-10" db="EMBL/GenBank/DDBJ databases">
        <authorList>
            <person name="de Groot N.N."/>
        </authorList>
    </citation>
    <scope>NUCLEOTIDE SEQUENCE [LARGE SCALE GENOMIC DNA]</scope>
    <source>
        <strain evidence="14 15">SLAS-1</strain>
    </source>
</reference>
<evidence type="ECO:0000256" key="3">
    <source>
        <dbReference type="ARBA" id="ARBA00013149"/>
    </source>
</evidence>
<keyword evidence="10 14" id="KW-0456">Lyase</keyword>
<dbReference type="InterPro" id="IPR014729">
    <property type="entry name" value="Rossmann-like_a/b/a_fold"/>
</dbReference>
<dbReference type="Pfam" id="PF00875">
    <property type="entry name" value="DNA_photolyase"/>
    <property type="match status" value="1"/>
</dbReference>
<dbReference type="FunFam" id="1.10.579.10:FF:000002">
    <property type="entry name" value="Deoxyribodipyrimidine photolyase"/>
    <property type="match status" value="1"/>
</dbReference>
<proteinExistence type="inferred from homology"/>
<dbReference type="EMBL" id="FNGO01000011">
    <property type="protein sequence ID" value="SDL90355.1"/>
    <property type="molecule type" value="Genomic_DNA"/>
</dbReference>
<dbReference type="SUPFAM" id="SSF52425">
    <property type="entry name" value="Cryptochrome/photolyase, N-terminal domain"/>
    <property type="match status" value="1"/>
</dbReference>
<dbReference type="OrthoDB" id="9772484at2"/>
<gene>
    <name evidence="14" type="ORF">SAMN04488692_11138</name>
</gene>
<accession>A0A1G9NWK2</accession>
<dbReference type="PANTHER" id="PTHR10211:SF0">
    <property type="entry name" value="DEOXYRIBODIPYRIMIDINE PHOTO-LYASE"/>
    <property type="match status" value="1"/>
</dbReference>
<dbReference type="InterPro" id="IPR036155">
    <property type="entry name" value="Crypto/Photolyase_N_sf"/>
</dbReference>
<dbReference type="EC" id="4.1.99.3" evidence="3"/>
<evidence type="ECO:0000256" key="2">
    <source>
        <dbReference type="ARBA" id="ARBA00006409"/>
    </source>
</evidence>
<evidence type="ECO:0000256" key="12">
    <source>
        <dbReference type="ARBA" id="ARBA00033999"/>
    </source>
</evidence>
<dbReference type="RefSeq" id="WP_089760225.1">
    <property type="nucleotide sequence ID" value="NZ_FNGO01000011.1"/>
</dbReference>
<evidence type="ECO:0000256" key="1">
    <source>
        <dbReference type="ARBA" id="ARBA00001974"/>
    </source>
</evidence>
<sequence>MTNSHDLEEHLLKGGFDGEDIEILKETDINSEGEYVLYWMQSTQRQKDNKALSAASLLADNLNLPLVVCFVFMPQFPGGNYRHFAFMYDGVKECSEELQDSGFGMKIKVSSPVTELKNESEKAAALVCDSGYIKPARSWRKLLAEEIEIPLLRISTNLIVPVTAASNKEEYAAYTLRKKLEDKIDEYLKIWDFKSDIPDGSKYTSIPEKFSRKYEFLNDLDLNNSVSEAKNFSGGYSAARERLTEFLNNRIEHYEKNRSDPDLKCESDLSPYLHFGHISPREIAIAVKEHSSKKDIVIENFWDELTVRRELSFNFVYYNQNYDCFPEFLPEWARETLAEHKDDERQFNYSRHEFETASTHDKYWNAAQLELIHRGKIQNYMRMYWGKKILEWTETPKKAFDLSLYLNNKYALDGRDPNSYSGIGWCFGKHDRAWQERKIFGKTRYMNRNGLERKFSLDKYLERIKEISRKDELPGD</sequence>
<evidence type="ECO:0000256" key="11">
    <source>
        <dbReference type="ARBA" id="ARBA00031671"/>
    </source>
</evidence>
<dbReference type="GO" id="GO:0003677">
    <property type="term" value="F:DNA binding"/>
    <property type="evidence" value="ECO:0007669"/>
    <property type="project" value="UniProtKB-KW"/>
</dbReference>
<evidence type="ECO:0000256" key="10">
    <source>
        <dbReference type="ARBA" id="ARBA00023239"/>
    </source>
</evidence>
<comment type="catalytic activity">
    <reaction evidence="12">
        <text>cyclobutadipyrimidine (in DNA) = 2 pyrimidine residues (in DNA).</text>
        <dbReference type="EC" id="4.1.99.3"/>
    </reaction>
</comment>
<keyword evidence="8" id="KW-0238">DNA-binding</keyword>
<keyword evidence="15" id="KW-1185">Reference proteome</keyword>
<comment type="cofactor">
    <cofactor evidence="1">
        <name>FAD</name>
        <dbReference type="ChEBI" id="CHEBI:57692"/>
    </cofactor>
</comment>
<dbReference type="Gene3D" id="3.40.50.620">
    <property type="entry name" value="HUPs"/>
    <property type="match status" value="1"/>
</dbReference>
<dbReference type="GO" id="GO:0000719">
    <property type="term" value="P:photoreactive repair"/>
    <property type="evidence" value="ECO:0007669"/>
    <property type="project" value="TreeGrafter"/>
</dbReference>
<dbReference type="PROSITE" id="PS51645">
    <property type="entry name" value="PHR_CRY_ALPHA_BETA"/>
    <property type="match status" value="1"/>
</dbReference>
<dbReference type="InterPro" id="IPR006050">
    <property type="entry name" value="DNA_photolyase_N"/>
</dbReference>
<evidence type="ECO:0000256" key="4">
    <source>
        <dbReference type="ARBA" id="ARBA00014046"/>
    </source>
</evidence>
<keyword evidence="5" id="KW-0285">Flavoprotein</keyword>
<evidence type="ECO:0000256" key="9">
    <source>
        <dbReference type="ARBA" id="ARBA00023204"/>
    </source>
</evidence>
<dbReference type="AlphaFoldDB" id="A0A1G9NWK2"/>
<dbReference type="Gene3D" id="1.25.40.80">
    <property type="match status" value="1"/>
</dbReference>
<keyword evidence="9" id="KW-0234">DNA repair</keyword>
<dbReference type="PANTHER" id="PTHR10211">
    <property type="entry name" value="DEOXYRIBODIPYRIMIDINE PHOTOLYASE"/>
    <property type="match status" value="1"/>
</dbReference>
<dbReference type="STRING" id="321763.SAMN04488692_11138"/>
<dbReference type="SUPFAM" id="SSF48173">
    <property type="entry name" value="Cryptochrome/photolyase FAD-binding domain"/>
    <property type="match status" value="1"/>
</dbReference>
<name>A0A1G9NWK2_9FIRM</name>
<protein>
    <recommendedName>
        <fullName evidence="4">Deoxyribodipyrimidine photo-lyase</fullName>
        <ecNumber evidence="3">4.1.99.3</ecNumber>
    </recommendedName>
    <alternativeName>
        <fullName evidence="11">DNA photolyase</fullName>
    </alternativeName>
</protein>
<evidence type="ECO:0000313" key="14">
    <source>
        <dbReference type="EMBL" id="SDL90355.1"/>
    </source>
</evidence>
<evidence type="ECO:0000259" key="13">
    <source>
        <dbReference type="PROSITE" id="PS51645"/>
    </source>
</evidence>
<dbReference type="InterPro" id="IPR036134">
    <property type="entry name" value="Crypto/Photolyase_FAD-like_sf"/>
</dbReference>
<keyword evidence="7" id="KW-0274">FAD</keyword>
<dbReference type="Gene3D" id="1.10.579.10">
    <property type="entry name" value="DNA Cyclobutane Dipyrimidine Photolyase, subunit A, domain 3"/>
    <property type="match status" value="1"/>
</dbReference>
<evidence type="ECO:0000256" key="6">
    <source>
        <dbReference type="ARBA" id="ARBA00022763"/>
    </source>
</evidence>
<evidence type="ECO:0000256" key="5">
    <source>
        <dbReference type="ARBA" id="ARBA00022630"/>
    </source>
</evidence>
<evidence type="ECO:0000313" key="15">
    <source>
        <dbReference type="Proteomes" id="UP000199476"/>
    </source>
</evidence>
<dbReference type="GO" id="GO:0003904">
    <property type="term" value="F:deoxyribodipyrimidine photo-lyase activity"/>
    <property type="evidence" value="ECO:0007669"/>
    <property type="project" value="UniProtKB-EC"/>
</dbReference>
<comment type="similarity">
    <text evidence="2">Belongs to the DNA photolyase class-2 family.</text>
</comment>
<keyword evidence="6" id="KW-0227">DNA damage</keyword>
<feature type="domain" description="Photolyase/cryptochrome alpha/beta" evidence="13">
    <location>
        <begin position="34"/>
        <end position="162"/>
    </location>
</feature>
<evidence type="ECO:0000256" key="8">
    <source>
        <dbReference type="ARBA" id="ARBA00023125"/>
    </source>
</evidence>
<dbReference type="Proteomes" id="UP000199476">
    <property type="component" value="Unassembled WGS sequence"/>
</dbReference>